<feature type="compositionally biased region" description="Basic residues" evidence="1">
    <location>
        <begin position="454"/>
        <end position="477"/>
    </location>
</feature>
<feature type="compositionally biased region" description="Polar residues" evidence="1">
    <location>
        <begin position="183"/>
        <end position="195"/>
    </location>
</feature>
<sequence length="894" mass="97185">MDLINMNSLPPPPPPPYPPPKSSIVHLVEHNRTDSSHPQQKNPDQIFSTSRKSEDEDEFEDVFAGTSFASVDRSTTDSLHSNSNPASATKNEVIFRVDGAENECRKGTRGRENYSPKKSEVVKDMPKTLKPQSAAVLGSITLSIKDTWKAKKRRSSHRKGRKSSPVSKSEACNAYTDKAPVKSRNNQKSPTNNFFMQMGDDEVGNHNISDVQTEATDPTASNSSGSKGTNFAMWGKEGRILFQPHAPAGNDDEYYFTPGRGKTRTGLRKSPQSVISSISNEQTMLMEGVGSSISSKDLALTSFPRHARKSGKHVRKSSAQYQNRHGSSCDDSDSVANDEDASDVDDASAGTSIAKTISDSLPPVLNIFHAFIIGTPCWTTSGNADFIGGLSSRCVEGARAHVAQECNGDEDEERSNVSPEHSNDDNDDNDASFYSSEDSSRYCIIHGGVKKKKAIAIDHKAKKNRTSRKPPSRRRGRSPTIKEGYNSDGESLRSRSRGSRASMSSRGSLSLSVDSSEGYETSQSCSKDSHASMFSDPPELPVEKRGPVGGASFGVVVGTGGGGDVATSYCVNAIPGNLGLDMRHGYPSGVGMNAIVDENIRFPAANGSAVDASGLCIGSNEAVVFSSSTVAVENVLSYDQAMWLSMTQEKPSLTGMVNTRDENNSKIVGSENSESSLDGGSLPREATIEEFFKKILTVGIQLKLNDPPASGCVQRQREGKIFLKFGTHNKGVHENPILQWTDGRSISYTIDLLDIEMIRQPTESEVKDIYPFAVSAHSFFVSNRDGSTLLFEADDELQMKRITTSLRGVIARLAKKIVTGESDWVGQMMLVSTAQVVKFDELDGMLSSAMSNVSDRLVEKTAFAVPNESDIMSRKAAWMKQVRERRARVLRNKT</sequence>
<reference evidence="2 3" key="1">
    <citation type="submission" date="2024-10" db="EMBL/GenBank/DDBJ databases">
        <title>Updated reference genomes for cyclostephanoid diatoms.</title>
        <authorList>
            <person name="Roberts W.R."/>
            <person name="Alverson A.J."/>
        </authorList>
    </citation>
    <scope>NUCLEOTIDE SEQUENCE [LARGE SCALE GENOMIC DNA]</scope>
    <source>
        <strain evidence="2 3">AJA228-03</strain>
    </source>
</reference>
<feature type="compositionally biased region" description="Polar residues" evidence="1">
    <location>
        <begin position="206"/>
        <end position="229"/>
    </location>
</feature>
<feature type="region of interest" description="Disordered" evidence="1">
    <location>
        <begin position="147"/>
        <end position="274"/>
    </location>
</feature>
<protein>
    <submittedName>
        <fullName evidence="2">Uncharacterized protein</fullName>
    </submittedName>
</protein>
<feature type="region of interest" description="Disordered" evidence="1">
    <location>
        <begin position="1"/>
        <end position="91"/>
    </location>
</feature>
<feature type="compositionally biased region" description="Polar residues" evidence="1">
    <location>
        <begin position="36"/>
        <end position="50"/>
    </location>
</feature>
<dbReference type="AlphaFoldDB" id="A0ABD3STG1"/>
<feature type="region of interest" description="Disordered" evidence="1">
    <location>
        <begin position="405"/>
        <end position="434"/>
    </location>
</feature>
<keyword evidence="3" id="KW-1185">Reference proteome</keyword>
<accession>A0ABD3STG1</accession>
<dbReference type="EMBL" id="JALLPB020000003">
    <property type="protein sequence ID" value="KAL3827497.1"/>
    <property type="molecule type" value="Genomic_DNA"/>
</dbReference>
<feature type="compositionally biased region" description="Pro residues" evidence="1">
    <location>
        <begin position="9"/>
        <end position="21"/>
    </location>
</feature>
<name>A0ABD3STG1_9STRA</name>
<evidence type="ECO:0000313" key="3">
    <source>
        <dbReference type="Proteomes" id="UP001530377"/>
    </source>
</evidence>
<feature type="compositionally biased region" description="Basic residues" evidence="1">
    <location>
        <begin position="150"/>
        <end position="162"/>
    </location>
</feature>
<feature type="compositionally biased region" description="Low complexity" evidence="1">
    <location>
        <begin position="499"/>
        <end position="516"/>
    </location>
</feature>
<feature type="compositionally biased region" description="Basic and acidic residues" evidence="1">
    <location>
        <begin position="104"/>
        <end position="127"/>
    </location>
</feature>
<evidence type="ECO:0000313" key="2">
    <source>
        <dbReference type="EMBL" id="KAL3827497.1"/>
    </source>
</evidence>
<feature type="compositionally biased region" description="Polar residues" evidence="1">
    <location>
        <begin position="317"/>
        <end position="326"/>
    </location>
</feature>
<feature type="region of interest" description="Disordered" evidence="1">
    <location>
        <begin position="454"/>
        <end position="538"/>
    </location>
</feature>
<organism evidence="2 3">
    <name type="scientific">Cyclostephanos tholiformis</name>
    <dbReference type="NCBI Taxonomy" id="382380"/>
    <lineage>
        <taxon>Eukaryota</taxon>
        <taxon>Sar</taxon>
        <taxon>Stramenopiles</taxon>
        <taxon>Ochrophyta</taxon>
        <taxon>Bacillariophyta</taxon>
        <taxon>Coscinodiscophyceae</taxon>
        <taxon>Thalassiosirophycidae</taxon>
        <taxon>Stephanodiscales</taxon>
        <taxon>Stephanodiscaceae</taxon>
        <taxon>Cyclostephanos</taxon>
    </lineage>
</organism>
<gene>
    <name evidence="2" type="ORF">ACHAXA_003766</name>
</gene>
<feature type="region of interest" description="Disordered" evidence="1">
    <location>
        <begin position="104"/>
        <end position="130"/>
    </location>
</feature>
<comment type="caution">
    <text evidence="2">The sequence shown here is derived from an EMBL/GenBank/DDBJ whole genome shotgun (WGS) entry which is preliminary data.</text>
</comment>
<feature type="region of interest" description="Disordered" evidence="1">
    <location>
        <begin position="306"/>
        <end position="347"/>
    </location>
</feature>
<dbReference type="Proteomes" id="UP001530377">
    <property type="component" value="Unassembled WGS sequence"/>
</dbReference>
<feature type="compositionally biased region" description="Basic residues" evidence="1">
    <location>
        <begin position="306"/>
        <end position="316"/>
    </location>
</feature>
<proteinExistence type="predicted"/>
<evidence type="ECO:0000256" key="1">
    <source>
        <dbReference type="SAM" id="MobiDB-lite"/>
    </source>
</evidence>
<feature type="compositionally biased region" description="Acidic residues" evidence="1">
    <location>
        <begin position="330"/>
        <end position="346"/>
    </location>
</feature>
<feature type="compositionally biased region" description="Polar residues" evidence="1">
    <location>
        <begin position="67"/>
        <end position="90"/>
    </location>
</feature>